<keyword evidence="1" id="KW-0689">Ribosomal protein</keyword>
<sequence length="117" mass="11631">MLAASRIALGAPSTSSLASFRPRPETISRTALITPIFFAPASVRTTSNSSFSSSAAASAPGAAATAATGAAAVTSKTSSNSLTNSESSMRVISLNASMSSSLVSLAMVGILSLVELF</sequence>
<accession>A0ABN4CDF6</accession>
<gene>
    <name evidence="1" type="ORF">CCASEI_02620</name>
</gene>
<reference evidence="2" key="1">
    <citation type="submission" date="2013-02" db="EMBL/GenBank/DDBJ databases">
        <title>The complete genome sequence of Corynebacterium casei LMG S-19264 (=DSM 44701).</title>
        <authorList>
            <person name="Ruckert C."/>
            <person name="Albersmeier A."/>
            <person name="Kalinowski J."/>
        </authorList>
    </citation>
    <scope>NUCLEOTIDE SEQUENCE [LARGE SCALE GENOMIC DNA]</scope>
    <source>
        <strain evidence="2">LMG S-19264</strain>
    </source>
</reference>
<evidence type="ECO:0000313" key="1">
    <source>
        <dbReference type="EMBL" id="AHI19107.1"/>
    </source>
</evidence>
<protein>
    <submittedName>
        <fullName evidence="1">50S ribosomal protein L7/L12</fullName>
    </submittedName>
</protein>
<dbReference type="EMBL" id="CP004350">
    <property type="protein sequence ID" value="AHI19107.1"/>
    <property type="molecule type" value="Genomic_DNA"/>
</dbReference>
<name>A0ABN4CDF6_9CORY</name>
<keyword evidence="1" id="KW-0687">Ribonucleoprotein</keyword>
<dbReference type="Proteomes" id="UP000019226">
    <property type="component" value="Chromosome"/>
</dbReference>
<proteinExistence type="predicted"/>
<dbReference type="GO" id="GO:0005840">
    <property type="term" value="C:ribosome"/>
    <property type="evidence" value="ECO:0007669"/>
    <property type="project" value="UniProtKB-KW"/>
</dbReference>
<evidence type="ECO:0000313" key="2">
    <source>
        <dbReference type="Proteomes" id="UP000019226"/>
    </source>
</evidence>
<organism evidence="1 2">
    <name type="scientific">Corynebacterium casei LMG S-19264</name>
    <dbReference type="NCBI Taxonomy" id="1285583"/>
    <lineage>
        <taxon>Bacteria</taxon>
        <taxon>Bacillati</taxon>
        <taxon>Actinomycetota</taxon>
        <taxon>Actinomycetes</taxon>
        <taxon>Mycobacteriales</taxon>
        <taxon>Corynebacteriaceae</taxon>
        <taxon>Corynebacterium</taxon>
    </lineage>
</organism>
<keyword evidence="2" id="KW-1185">Reference proteome</keyword>